<dbReference type="GO" id="GO:0042790">
    <property type="term" value="P:nucleolar large rRNA transcription by RNA polymerase I"/>
    <property type="evidence" value="ECO:0007669"/>
    <property type="project" value="TreeGrafter"/>
</dbReference>
<dbReference type="GO" id="GO:0070860">
    <property type="term" value="C:RNA polymerase I core factor complex"/>
    <property type="evidence" value="ECO:0007669"/>
    <property type="project" value="TreeGrafter"/>
</dbReference>
<feature type="region of interest" description="Disordered" evidence="1">
    <location>
        <begin position="1"/>
        <end position="108"/>
    </location>
</feature>
<dbReference type="GO" id="GO:0001164">
    <property type="term" value="F:RNA polymerase I core promoter sequence-specific DNA binding"/>
    <property type="evidence" value="ECO:0007669"/>
    <property type="project" value="TreeGrafter"/>
</dbReference>
<proteinExistence type="predicted"/>
<feature type="region of interest" description="Disordered" evidence="1">
    <location>
        <begin position="546"/>
        <end position="566"/>
    </location>
</feature>
<keyword evidence="4" id="KW-1185">Reference proteome</keyword>
<evidence type="ECO:0000256" key="1">
    <source>
        <dbReference type="SAM" id="MobiDB-lite"/>
    </source>
</evidence>
<dbReference type="InterPro" id="IPR029178">
    <property type="entry name" value="Ecm11_C"/>
</dbReference>
<dbReference type="PANTHER" id="PTHR28244">
    <property type="entry name" value="RNA POLYMERASE I-SPECIFIC TRANSCRIPTION INITIATION FACTOR RRN11"/>
    <property type="match status" value="1"/>
</dbReference>
<name>A0A9Q9AXJ3_9PEZI</name>
<dbReference type="EMBL" id="CP099423">
    <property type="protein sequence ID" value="USW54310.1"/>
    <property type="molecule type" value="Genomic_DNA"/>
</dbReference>
<feature type="compositionally biased region" description="Low complexity" evidence="1">
    <location>
        <begin position="263"/>
        <end position="290"/>
    </location>
</feature>
<dbReference type="PANTHER" id="PTHR28244:SF3">
    <property type="entry name" value="EXTRACELLULAR MUTANT PROTEIN 11 C-TERMINAL DOMAIN-CONTAINING PROTEIN"/>
    <property type="match status" value="1"/>
</dbReference>
<accession>A0A9Q9AXJ3</accession>
<feature type="compositionally biased region" description="Low complexity" evidence="1">
    <location>
        <begin position="233"/>
        <end position="253"/>
    </location>
</feature>
<feature type="region of interest" description="Disordered" evidence="1">
    <location>
        <begin position="125"/>
        <end position="151"/>
    </location>
</feature>
<feature type="compositionally biased region" description="Polar residues" evidence="1">
    <location>
        <begin position="8"/>
        <end position="18"/>
    </location>
</feature>
<dbReference type="AlphaFoldDB" id="A0A9Q9AXJ3"/>
<dbReference type="Proteomes" id="UP001056384">
    <property type="component" value="Chromosome 6"/>
</dbReference>
<reference evidence="3" key="1">
    <citation type="submission" date="2022-06" db="EMBL/GenBank/DDBJ databases">
        <title>Complete genome sequences of two strains of the flax pathogen Septoria linicola.</title>
        <authorList>
            <person name="Lapalu N."/>
            <person name="Simon A."/>
            <person name="Demenou B."/>
            <person name="Paumier D."/>
            <person name="Guillot M.-P."/>
            <person name="Gout L."/>
            <person name="Valade R."/>
        </authorList>
    </citation>
    <scope>NUCLEOTIDE SEQUENCE</scope>
    <source>
        <strain evidence="3">SE15195</strain>
    </source>
</reference>
<gene>
    <name evidence="3" type="ORF">Slin15195_G076290</name>
</gene>
<sequence>MAGVTNFVHRQNGVSQYDGTDDAKQGRRKSNKASLQDLKVKLPDSRPSTPTARARANSHKARGGRHAGPETRSRSQAGTHVGPNGGFLDTDASDADRTSGPGSVQQVNQDIEPNLSLDQQNALNQQNAAQPQTLAGRRVSGDSYPATTSGQLSEVDMNAAYHPLQSAQTSVQDMQGVTLSMPTRGIGGTRGLSAGMTAPVAPQLENGPRSQGHANPGQGFQYGPPPSYKPNMARSSVQQPQAVSQPQRVQQSAHHPQRQKIGHQPAYQQQQHQHLQHKQLPPDQPAAQQPVRSVPATTQLKPAAAPDTPVSDGQELIGTSDKHSYHRSTAVPLGNVTNKYRTPEDRRIIPLSETDDPKRDDDVQASEQEQPRSDMQAGSDHLHSGPQFQTGIHSRGPEDMIEDQTHGVPAEQPQSREPSPELDIFPPELYKKDYLDIKAQPFDIDPYARPFDLPQDVPTNTLQDKLLAVMPMEAQEHMDFLVTLTAEQWEDAGDWFIERFGALVGKLKDSRKEKRKAARAFEDEIEQRHEAISKKQKLTLSALSEMKESGGKVLQGTPKKSGKAKK</sequence>
<feature type="compositionally biased region" description="Low complexity" evidence="1">
    <location>
        <begin position="125"/>
        <end position="135"/>
    </location>
</feature>
<dbReference type="Pfam" id="PF15463">
    <property type="entry name" value="ECM11"/>
    <property type="match status" value="1"/>
</dbReference>
<feature type="domain" description="Extracellular mutant protein 11 C-terminal" evidence="2">
    <location>
        <begin position="426"/>
        <end position="554"/>
    </location>
</feature>
<feature type="region of interest" description="Disordered" evidence="1">
    <location>
        <begin position="182"/>
        <end position="425"/>
    </location>
</feature>
<dbReference type="InterPro" id="IPR053029">
    <property type="entry name" value="RNA_pol_I-specific_init_factor"/>
</dbReference>
<protein>
    <submittedName>
        <fullName evidence="3">Extracellular mutant protein</fullName>
    </submittedName>
</protein>
<evidence type="ECO:0000313" key="3">
    <source>
        <dbReference type="EMBL" id="USW54310.1"/>
    </source>
</evidence>
<evidence type="ECO:0000313" key="4">
    <source>
        <dbReference type="Proteomes" id="UP001056384"/>
    </source>
</evidence>
<evidence type="ECO:0000259" key="2">
    <source>
        <dbReference type="Pfam" id="PF15463"/>
    </source>
</evidence>
<feature type="compositionally biased region" description="Basic residues" evidence="1">
    <location>
        <begin position="56"/>
        <end position="65"/>
    </location>
</feature>
<organism evidence="3 4">
    <name type="scientific">Septoria linicola</name>
    <dbReference type="NCBI Taxonomy" id="215465"/>
    <lineage>
        <taxon>Eukaryota</taxon>
        <taxon>Fungi</taxon>
        <taxon>Dikarya</taxon>
        <taxon>Ascomycota</taxon>
        <taxon>Pezizomycotina</taxon>
        <taxon>Dothideomycetes</taxon>
        <taxon>Dothideomycetidae</taxon>
        <taxon>Mycosphaerellales</taxon>
        <taxon>Mycosphaerellaceae</taxon>
        <taxon>Septoria</taxon>
    </lineage>
</organism>
<dbReference type="GO" id="GO:0017025">
    <property type="term" value="F:TBP-class protein binding"/>
    <property type="evidence" value="ECO:0007669"/>
    <property type="project" value="TreeGrafter"/>
</dbReference>